<dbReference type="Gene3D" id="2.30.30.240">
    <property type="entry name" value="PRC-barrel domain"/>
    <property type="match status" value="1"/>
</dbReference>
<accession>A0A0R2G0E0</accession>
<dbReference type="GO" id="GO:0005737">
    <property type="term" value="C:cytoplasm"/>
    <property type="evidence" value="ECO:0007669"/>
    <property type="project" value="UniProtKB-SubCell"/>
</dbReference>
<dbReference type="PATRIC" id="fig|1618.3.peg.101"/>
<dbReference type="GO" id="GO:0042274">
    <property type="term" value="P:ribosomal small subunit biogenesis"/>
    <property type="evidence" value="ECO:0007669"/>
    <property type="project" value="UniProtKB-UniRule"/>
</dbReference>
<dbReference type="SUPFAM" id="SSF50346">
    <property type="entry name" value="PRC-barrel domain"/>
    <property type="match status" value="1"/>
</dbReference>
<dbReference type="EMBL" id="JQAR01000001">
    <property type="protein sequence ID" value="KRN34303.1"/>
    <property type="molecule type" value="Genomic_DNA"/>
</dbReference>
<name>A0A0R2G0E0_9LACO</name>
<evidence type="ECO:0000256" key="5">
    <source>
        <dbReference type="HAMAP-Rule" id="MF_00014"/>
    </source>
</evidence>
<dbReference type="GO" id="GO:0006364">
    <property type="term" value="P:rRNA processing"/>
    <property type="evidence" value="ECO:0007669"/>
    <property type="project" value="UniProtKB-UniRule"/>
</dbReference>
<comment type="subunit">
    <text evidence="5">Binds ribosomal protein uS19.</text>
</comment>
<comment type="domain">
    <text evidence="5">The PRC barrel domain binds ribosomal protein uS19.</text>
</comment>
<dbReference type="InterPro" id="IPR011961">
    <property type="entry name" value="RimM"/>
</dbReference>
<dbReference type="GO" id="GO:0005840">
    <property type="term" value="C:ribosome"/>
    <property type="evidence" value="ECO:0007669"/>
    <property type="project" value="InterPro"/>
</dbReference>
<protein>
    <recommendedName>
        <fullName evidence="5">Ribosome maturation factor RimM</fullName>
    </recommendedName>
</protein>
<keyword evidence="2 5" id="KW-0690">Ribosome biogenesis</keyword>
<dbReference type="InterPro" id="IPR002676">
    <property type="entry name" value="RimM_N"/>
</dbReference>
<evidence type="ECO:0000313" key="9">
    <source>
        <dbReference type="Proteomes" id="UP000051727"/>
    </source>
</evidence>
<comment type="function">
    <text evidence="5">An accessory protein needed during the final step in the assembly of 30S ribosomal subunit, possibly for assembly of the head region. Essential for efficient processing of 16S rRNA. May be needed both before and after RbfA during the maturation of 16S rRNA. It has affinity for free ribosomal 30S subunits but not for 70S ribosomes.</text>
</comment>
<dbReference type="STRING" id="1618.IV36_GL000100"/>
<feature type="domain" description="Ribosome maturation factor RimM PRC barrel" evidence="7">
    <location>
        <begin position="99"/>
        <end position="167"/>
    </location>
</feature>
<dbReference type="InterPro" id="IPR036976">
    <property type="entry name" value="RimM_N_sf"/>
</dbReference>
<keyword evidence="4 5" id="KW-0143">Chaperone</keyword>
<dbReference type="SUPFAM" id="SSF50447">
    <property type="entry name" value="Translation proteins"/>
    <property type="match status" value="1"/>
</dbReference>
<dbReference type="PANTHER" id="PTHR33692:SF1">
    <property type="entry name" value="RIBOSOME MATURATION FACTOR RIMM"/>
    <property type="match status" value="1"/>
</dbReference>
<sequence length="169" mass="19429">MSFYEVGQIINTHGIHGEVKIKIITDFPDERFKKGKMLYLLLPDRELVLKIIAVRKVKQFYLLTFENYQDINLVEKFKGFKLAVKEEQQKKLADNNFYHHEIIGLKVFDEENNEIGEVSEVMSLGANDVWSVKRVGKKDLLLPAIHDVIKKVDIANGSIIVDVLDGLDD</sequence>
<dbReference type="Gene3D" id="2.40.30.60">
    <property type="entry name" value="RimM"/>
    <property type="match status" value="1"/>
</dbReference>
<keyword evidence="3 5" id="KW-0698">rRNA processing</keyword>
<dbReference type="HAMAP" id="MF_00014">
    <property type="entry name" value="Ribosome_mat_RimM"/>
    <property type="match status" value="1"/>
</dbReference>
<comment type="subcellular location">
    <subcellularLocation>
        <location evidence="5">Cytoplasm</location>
    </subcellularLocation>
</comment>
<organism evidence="8 9">
    <name type="scientific">Liquorilactobacillus mali</name>
    <dbReference type="NCBI Taxonomy" id="1618"/>
    <lineage>
        <taxon>Bacteria</taxon>
        <taxon>Bacillati</taxon>
        <taxon>Bacillota</taxon>
        <taxon>Bacilli</taxon>
        <taxon>Lactobacillales</taxon>
        <taxon>Lactobacillaceae</taxon>
        <taxon>Liquorilactobacillus</taxon>
    </lineage>
</organism>
<comment type="caution">
    <text evidence="8">The sequence shown here is derived from an EMBL/GenBank/DDBJ whole genome shotgun (WGS) entry which is preliminary data.</text>
</comment>
<reference evidence="8 9" key="1">
    <citation type="journal article" date="2015" name="Genome Announc.">
        <title>Expanding the biotechnology potential of lactobacilli through comparative genomics of 213 strains and associated genera.</title>
        <authorList>
            <person name="Sun Z."/>
            <person name="Harris H.M."/>
            <person name="McCann A."/>
            <person name="Guo C."/>
            <person name="Argimon S."/>
            <person name="Zhang W."/>
            <person name="Yang X."/>
            <person name="Jeffery I.B."/>
            <person name="Cooney J.C."/>
            <person name="Kagawa T.F."/>
            <person name="Liu W."/>
            <person name="Song Y."/>
            <person name="Salvetti E."/>
            <person name="Wrobel A."/>
            <person name="Rasinkangas P."/>
            <person name="Parkhill J."/>
            <person name="Rea M.C."/>
            <person name="O'Sullivan O."/>
            <person name="Ritari J."/>
            <person name="Douillard F.P."/>
            <person name="Paul Ross R."/>
            <person name="Yang R."/>
            <person name="Briner A.E."/>
            <person name="Felis G.E."/>
            <person name="de Vos W.M."/>
            <person name="Barrangou R."/>
            <person name="Klaenhammer T.R."/>
            <person name="Caufield P.W."/>
            <person name="Cui Y."/>
            <person name="Zhang H."/>
            <person name="O'Toole P.W."/>
        </authorList>
    </citation>
    <scope>NUCLEOTIDE SEQUENCE [LARGE SCALE GENOMIC DNA]</scope>
    <source>
        <strain evidence="8 9">ATCC 27304</strain>
    </source>
</reference>
<feature type="domain" description="RimM N-terminal" evidence="6">
    <location>
        <begin position="6"/>
        <end position="88"/>
    </location>
</feature>
<dbReference type="AlphaFoldDB" id="A0A0R2G0E0"/>
<dbReference type="InterPro" id="IPR011033">
    <property type="entry name" value="PRC_barrel-like_sf"/>
</dbReference>
<proteinExistence type="inferred from homology"/>
<comment type="similarity">
    <text evidence="5">Belongs to the RimM family.</text>
</comment>
<dbReference type="InterPro" id="IPR009000">
    <property type="entry name" value="Transl_B-barrel_sf"/>
</dbReference>
<evidence type="ECO:0000259" key="6">
    <source>
        <dbReference type="Pfam" id="PF01782"/>
    </source>
</evidence>
<evidence type="ECO:0000256" key="3">
    <source>
        <dbReference type="ARBA" id="ARBA00022552"/>
    </source>
</evidence>
<evidence type="ECO:0000256" key="4">
    <source>
        <dbReference type="ARBA" id="ARBA00023186"/>
    </source>
</evidence>
<keyword evidence="1 5" id="KW-0963">Cytoplasm</keyword>
<dbReference type="Pfam" id="PF24986">
    <property type="entry name" value="PRC_RimM"/>
    <property type="match status" value="1"/>
</dbReference>
<gene>
    <name evidence="5" type="primary">rimM</name>
    <name evidence="8" type="ORF">IV36_GL000100</name>
</gene>
<dbReference type="InterPro" id="IPR056792">
    <property type="entry name" value="PRC_RimM"/>
</dbReference>
<evidence type="ECO:0000259" key="7">
    <source>
        <dbReference type="Pfam" id="PF24986"/>
    </source>
</evidence>
<evidence type="ECO:0000256" key="2">
    <source>
        <dbReference type="ARBA" id="ARBA00022517"/>
    </source>
</evidence>
<dbReference type="Pfam" id="PF01782">
    <property type="entry name" value="RimM"/>
    <property type="match status" value="1"/>
</dbReference>
<evidence type="ECO:0000256" key="1">
    <source>
        <dbReference type="ARBA" id="ARBA00022490"/>
    </source>
</evidence>
<dbReference type="OrthoDB" id="9810331at2"/>
<dbReference type="NCBIfam" id="TIGR02273">
    <property type="entry name" value="16S_RimM"/>
    <property type="match status" value="1"/>
</dbReference>
<dbReference type="Proteomes" id="UP000051727">
    <property type="component" value="Unassembled WGS sequence"/>
</dbReference>
<dbReference type="GO" id="GO:0043022">
    <property type="term" value="F:ribosome binding"/>
    <property type="evidence" value="ECO:0007669"/>
    <property type="project" value="InterPro"/>
</dbReference>
<dbReference type="PANTHER" id="PTHR33692">
    <property type="entry name" value="RIBOSOME MATURATION FACTOR RIMM"/>
    <property type="match status" value="1"/>
</dbReference>
<dbReference type="RefSeq" id="WP_056990220.1">
    <property type="nucleotide sequence ID" value="NZ_JQAR01000001.1"/>
</dbReference>
<evidence type="ECO:0000313" key="8">
    <source>
        <dbReference type="EMBL" id="KRN34303.1"/>
    </source>
</evidence>